<feature type="signal peptide" evidence="1">
    <location>
        <begin position="1"/>
        <end position="28"/>
    </location>
</feature>
<sequence>MNRKTAWAALAAVLSVLAVLVTPTSASADNPVVLTGFKNYGNTYCLDYYAARAQGDDLDVYTTGCNSGDFQKWYWNKTPGTATLMRQKQSNLCLTMWPNSGSYSVYMRPCDFETYGYMQRWYVAYPSGGGIPFIKNALHPDECLINGWQNSVGIWPCENGNGDMRWSVA</sequence>
<dbReference type="PROSITE" id="PS50231">
    <property type="entry name" value="RICIN_B_LECTIN"/>
    <property type="match status" value="1"/>
</dbReference>
<dbReference type="InterPro" id="IPR000772">
    <property type="entry name" value="Ricin_B_lectin"/>
</dbReference>
<dbReference type="InterPro" id="IPR035992">
    <property type="entry name" value="Ricin_B-like_lectins"/>
</dbReference>
<keyword evidence="3" id="KW-0430">Lectin</keyword>
<evidence type="ECO:0000313" key="3">
    <source>
        <dbReference type="EMBL" id="MBA4866683.1"/>
    </source>
</evidence>
<dbReference type="GO" id="GO:0030246">
    <property type="term" value="F:carbohydrate binding"/>
    <property type="evidence" value="ECO:0007669"/>
    <property type="project" value="UniProtKB-KW"/>
</dbReference>
<evidence type="ECO:0000256" key="1">
    <source>
        <dbReference type="SAM" id="SignalP"/>
    </source>
</evidence>
<name>A0A7W2HK15_9ACTN</name>
<feature type="chain" id="PRO_5031523448" evidence="1">
    <location>
        <begin position="29"/>
        <end position="169"/>
    </location>
</feature>
<dbReference type="EMBL" id="JACEQY010000070">
    <property type="protein sequence ID" value="MBA4866683.1"/>
    <property type="molecule type" value="Genomic_DNA"/>
</dbReference>
<gene>
    <name evidence="3" type="ORF">H1V43_36380</name>
</gene>
<dbReference type="SUPFAM" id="SSF50370">
    <property type="entry name" value="Ricin B-like lectins"/>
    <property type="match status" value="1"/>
</dbReference>
<feature type="domain" description="Ricin B lectin" evidence="2">
    <location>
        <begin position="37"/>
        <end position="166"/>
    </location>
</feature>
<dbReference type="CDD" id="cd23415">
    <property type="entry name" value="beta-trefoil_Ricin_AH"/>
    <property type="match status" value="1"/>
</dbReference>
<protein>
    <submittedName>
        <fullName evidence="3">Ricin-type beta-trefoil lectin domain protein</fullName>
    </submittedName>
</protein>
<dbReference type="AlphaFoldDB" id="A0A7W2HK15"/>
<reference evidence="3 4" key="1">
    <citation type="submission" date="2020-07" db="EMBL/GenBank/DDBJ databases">
        <title>Streptomyces isolated from Indian soil.</title>
        <authorList>
            <person name="Mandal S."/>
            <person name="Maiti P.K."/>
        </authorList>
    </citation>
    <scope>NUCLEOTIDE SEQUENCE [LARGE SCALE GENOMIC DNA]</scope>
    <source>
        <strain evidence="3 4">PSKA54</strain>
    </source>
</reference>
<dbReference type="Gene3D" id="2.80.10.50">
    <property type="match status" value="1"/>
</dbReference>
<dbReference type="Proteomes" id="UP000586976">
    <property type="component" value="Unassembled WGS sequence"/>
</dbReference>
<proteinExistence type="predicted"/>
<organism evidence="3 4">
    <name type="scientific">Streptomyces himalayensis subsp. aureolus</name>
    <dbReference type="NCBI Taxonomy" id="2758039"/>
    <lineage>
        <taxon>Bacteria</taxon>
        <taxon>Bacillati</taxon>
        <taxon>Actinomycetota</taxon>
        <taxon>Actinomycetes</taxon>
        <taxon>Kitasatosporales</taxon>
        <taxon>Streptomycetaceae</taxon>
        <taxon>Streptomyces</taxon>
        <taxon>Streptomyces himalayensis</taxon>
    </lineage>
</organism>
<dbReference type="Pfam" id="PF00652">
    <property type="entry name" value="Ricin_B_lectin"/>
    <property type="match status" value="1"/>
</dbReference>
<keyword evidence="1" id="KW-0732">Signal</keyword>
<comment type="caution">
    <text evidence="3">The sequence shown here is derived from an EMBL/GenBank/DDBJ whole genome shotgun (WGS) entry which is preliminary data.</text>
</comment>
<dbReference type="RefSeq" id="WP_181868051.1">
    <property type="nucleotide sequence ID" value="NZ_JACEQY010000070.1"/>
</dbReference>
<evidence type="ECO:0000313" key="4">
    <source>
        <dbReference type="Proteomes" id="UP000586976"/>
    </source>
</evidence>
<keyword evidence="4" id="KW-1185">Reference proteome</keyword>
<accession>A0A7W2HK15</accession>
<evidence type="ECO:0000259" key="2">
    <source>
        <dbReference type="Pfam" id="PF00652"/>
    </source>
</evidence>